<evidence type="ECO:0000256" key="3">
    <source>
        <dbReference type="ARBA" id="ARBA00022989"/>
    </source>
</evidence>
<dbReference type="Gene3D" id="1.20.1280.290">
    <property type="match status" value="2"/>
</dbReference>
<keyword evidence="9" id="KW-1185">Reference proteome</keyword>
<dbReference type="PANTHER" id="PTHR16201">
    <property type="entry name" value="SEVEN TRANSMEMBRANE PROTEIN 1-RELATED"/>
    <property type="match status" value="1"/>
</dbReference>
<keyword evidence="4 7" id="KW-0472">Membrane</keyword>
<dbReference type="AlphaFoldDB" id="A0A1E3PKM8"/>
<feature type="transmembrane region" description="Helical" evidence="7">
    <location>
        <begin position="166"/>
        <end position="186"/>
    </location>
</feature>
<feature type="transmembrane region" description="Helical" evidence="7">
    <location>
        <begin position="44"/>
        <end position="68"/>
    </location>
</feature>
<proteinExistence type="inferred from homology"/>
<evidence type="ECO:0000256" key="6">
    <source>
        <dbReference type="ARBA" id="ARBA00050768"/>
    </source>
</evidence>
<dbReference type="SMART" id="SM00679">
    <property type="entry name" value="CTNS"/>
    <property type="match status" value="2"/>
</dbReference>
<dbReference type="GO" id="GO:0000329">
    <property type="term" value="C:fungal-type vacuole membrane"/>
    <property type="evidence" value="ECO:0007669"/>
    <property type="project" value="TreeGrafter"/>
</dbReference>
<dbReference type="OrthoDB" id="8048523at2759"/>
<evidence type="ECO:0000256" key="5">
    <source>
        <dbReference type="ARBA" id="ARBA00038039"/>
    </source>
</evidence>
<dbReference type="FunFam" id="1.20.1280.290:FF:000009">
    <property type="entry name" value="PQ loop repeat family protein"/>
    <property type="match status" value="1"/>
</dbReference>
<accession>A0A1E3PKM8</accession>
<evidence type="ECO:0000313" key="9">
    <source>
        <dbReference type="Proteomes" id="UP000095009"/>
    </source>
</evidence>
<evidence type="ECO:0000256" key="4">
    <source>
        <dbReference type="ARBA" id="ARBA00023136"/>
    </source>
</evidence>
<feature type="non-terminal residue" evidence="8">
    <location>
        <position position="1"/>
    </location>
</feature>
<dbReference type="PANTHER" id="PTHR16201:SF34">
    <property type="entry name" value="LYSOSOMAL AMINO ACID TRANSPORTER 1"/>
    <property type="match status" value="1"/>
</dbReference>
<protein>
    <recommendedName>
        <fullName evidence="10">PQ-loop-domain-containing protein</fullName>
    </recommendedName>
</protein>
<dbReference type="InterPro" id="IPR006603">
    <property type="entry name" value="PQ-loop_rpt"/>
</dbReference>
<feature type="transmembrane region" description="Helical" evidence="7">
    <location>
        <begin position="207"/>
        <end position="227"/>
    </location>
</feature>
<sequence length="266" mass="28793">SCVYGNLAAVSWSTSFISVVCWVVAELYQVFVNYQSKDLSGFSLAFLVAWLLGDIANLAACLLTNQMVFQILLAWWYLTIDTILLGQYIYYTRPASSSNSAVSPNPGTSAPRATPLSLKSKLRYAATAVFFASKSLALPIAIKDSVQTLSSAPLSISTVSPPTLSWIPSGQGIGILAAWVASLLYFASRIPQIHKTYTRKSTAGMGMGLFIADFIGNSTFVIAIVAKGMAMPDNDFVEKSAFWSDEMPYILGNTLSVLGDIVIFYQ</sequence>
<comment type="subcellular location">
    <subcellularLocation>
        <location evidence="1">Membrane</location>
        <topology evidence="1">Multi-pass membrane protein</topology>
    </subcellularLocation>
</comment>
<evidence type="ECO:0000256" key="1">
    <source>
        <dbReference type="ARBA" id="ARBA00004141"/>
    </source>
</evidence>
<dbReference type="GO" id="GO:0034488">
    <property type="term" value="P:basic amino acid transmembrane export from vacuole"/>
    <property type="evidence" value="ECO:0007669"/>
    <property type="project" value="TreeGrafter"/>
</dbReference>
<feature type="transmembrane region" description="Helical" evidence="7">
    <location>
        <begin position="74"/>
        <end position="91"/>
    </location>
</feature>
<dbReference type="Pfam" id="PF04193">
    <property type="entry name" value="PQ-loop"/>
    <property type="match status" value="2"/>
</dbReference>
<feature type="transmembrane region" description="Helical" evidence="7">
    <location>
        <begin position="247"/>
        <end position="265"/>
    </location>
</feature>
<evidence type="ECO:0000256" key="2">
    <source>
        <dbReference type="ARBA" id="ARBA00022692"/>
    </source>
</evidence>
<evidence type="ECO:0000256" key="7">
    <source>
        <dbReference type="SAM" id="Phobius"/>
    </source>
</evidence>
<feature type="transmembrane region" description="Helical" evidence="7">
    <location>
        <begin position="12"/>
        <end position="32"/>
    </location>
</feature>
<comment type="similarity">
    <text evidence="5">Belongs to the laat-1 family.</text>
</comment>
<keyword evidence="2 7" id="KW-0812">Transmembrane</keyword>
<evidence type="ECO:0008006" key="10">
    <source>
        <dbReference type="Google" id="ProtNLM"/>
    </source>
</evidence>
<keyword evidence="3 7" id="KW-1133">Transmembrane helix</keyword>
<dbReference type="InterPro" id="IPR051415">
    <property type="entry name" value="LAAT-1"/>
</dbReference>
<dbReference type="Proteomes" id="UP000095009">
    <property type="component" value="Unassembled WGS sequence"/>
</dbReference>
<dbReference type="EMBL" id="KV454409">
    <property type="protein sequence ID" value="ODQ65991.1"/>
    <property type="molecule type" value="Genomic_DNA"/>
</dbReference>
<name>A0A1E3PKM8_9ASCO</name>
<comment type="catalytic activity">
    <reaction evidence="6">
        <text>L-histidine(out) + L-arginine(in) = L-histidine(in) + L-arginine(out)</text>
        <dbReference type="Rhea" id="RHEA:71063"/>
        <dbReference type="ChEBI" id="CHEBI:32682"/>
        <dbReference type="ChEBI" id="CHEBI:57595"/>
    </reaction>
</comment>
<evidence type="ECO:0000313" key="8">
    <source>
        <dbReference type="EMBL" id="ODQ65991.1"/>
    </source>
</evidence>
<feature type="non-terminal residue" evidence="8">
    <location>
        <position position="266"/>
    </location>
</feature>
<reference evidence="8 9" key="1">
    <citation type="journal article" date="2016" name="Proc. Natl. Acad. Sci. U.S.A.">
        <title>Comparative genomics of biotechnologically important yeasts.</title>
        <authorList>
            <person name="Riley R."/>
            <person name="Haridas S."/>
            <person name="Wolfe K.H."/>
            <person name="Lopes M.R."/>
            <person name="Hittinger C.T."/>
            <person name="Goeker M."/>
            <person name="Salamov A.A."/>
            <person name="Wisecaver J.H."/>
            <person name="Long T.M."/>
            <person name="Calvey C.H."/>
            <person name="Aerts A.L."/>
            <person name="Barry K.W."/>
            <person name="Choi C."/>
            <person name="Clum A."/>
            <person name="Coughlan A.Y."/>
            <person name="Deshpande S."/>
            <person name="Douglass A.P."/>
            <person name="Hanson S.J."/>
            <person name="Klenk H.-P."/>
            <person name="LaButti K.M."/>
            <person name="Lapidus A."/>
            <person name="Lindquist E.A."/>
            <person name="Lipzen A.M."/>
            <person name="Meier-Kolthoff J.P."/>
            <person name="Ohm R.A."/>
            <person name="Otillar R.P."/>
            <person name="Pangilinan J.L."/>
            <person name="Peng Y."/>
            <person name="Rokas A."/>
            <person name="Rosa C.A."/>
            <person name="Scheuner C."/>
            <person name="Sibirny A.A."/>
            <person name="Slot J.C."/>
            <person name="Stielow J.B."/>
            <person name="Sun H."/>
            <person name="Kurtzman C.P."/>
            <person name="Blackwell M."/>
            <person name="Grigoriev I.V."/>
            <person name="Jeffries T.W."/>
        </authorList>
    </citation>
    <scope>NUCLEOTIDE SEQUENCE [LARGE SCALE GENOMIC DNA]</scope>
    <source>
        <strain evidence="8 9">DSM 6958</strain>
    </source>
</reference>
<gene>
    <name evidence="8" type="ORF">NADFUDRAFT_12704</name>
</gene>
<organism evidence="8 9">
    <name type="scientific">Nadsonia fulvescens var. elongata DSM 6958</name>
    <dbReference type="NCBI Taxonomy" id="857566"/>
    <lineage>
        <taxon>Eukaryota</taxon>
        <taxon>Fungi</taxon>
        <taxon>Dikarya</taxon>
        <taxon>Ascomycota</taxon>
        <taxon>Saccharomycotina</taxon>
        <taxon>Dipodascomycetes</taxon>
        <taxon>Dipodascales</taxon>
        <taxon>Dipodascales incertae sedis</taxon>
        <taxon>Nadsonia</taxon>
    </lineage>
</organism>
<dbReference type="GO" id="GO:0015174">
    <property type="term" value="F:basic amino acid transmembrane transporter activity"/>
    <property type="evidence" value="ECO:0007669"/>
    <property type="project" value="TreeGrafter"/>
</dbReference>